<dbReference type="InterPro" id="IPR035595">
    <property type="entry name" value="UDP_glycos_trans_CS"/>
</dbReference>
<dbReference type="GO" id="GO:0080043">
    <property type="term" value="F:quercetin 3-O-glucosyltransferase activity"/>
    <property type="evidence" value="ECO:0007669"/>
    <property type="project" value="TreeGrafter"/>
</dbReference>
<gene>
    <name evidence="5" type="ORF">HU200_032088</name>
</gene>
<dbReference type="Proteomes" id="UP000636709">
    <property type="component" value="Unassembled WGS sequence"/>
</dbReference>
<evidence type="ECO:0000256" key="1">
    <source>
        <dbReference type="ARBA" id="ARBA00009995"/>
    </source>
</evidence>
<keyword evidence="3" id="KW-0328">Glycosyltransferase</keyword>
<dbReference type="PROSITE" id="PS00375">
    <property type="entry name" value="UDPGT"/>
    <property type="match status" value="1"/>
</dbReference>
<dbReference type="OrthoDB" id="5835829at2759"/>
<comment type="similarity">
    <text evidence="1 3">Belongs to the UDP-glycosyltransferase family.</text>
</comment>
<dbReference type="AlphaFoldDB" id="A0A835BPA6"/>
<dbReference type="GO" id="GO:0080044">
    <property type="term" value="F:quercetin 7-O-glucosyltransferase activity"/>
    <property type="evidence" value="ECO:0007669"/>
    <property type="project" value="TreeGrafter"/>
</dbReference>
<keyword evidence="2 3" id="KW-0808">Transferase</keyword>
<dbReference type="EC" id="2.4.1.-" evidence="4"/>
<dbReference type="Pfam" id="PF00201">
    <property type="entry name" value="UDPGT"/>
    <property type="match status" value="1"/>
</dbReference>
<evidence type="ECO:0000256" key="4">
    <source>
        <dbReference type="RuleBase" id="RU362057"/>
    </source>
</evidence>
<evidence type="ECO:0000256" key="2">
    <source>
        <dbReference type="ARBA" id="ARBA00022679"/>
    </source>
</evidence>
<name>A0A835BPA6_9POAL</name>
<reference evidence="5" key="1">
    <citation type="submission" date="2020-07" db="EMBL/GenBank/DDBJ databases">
        <title>Genome sequence and genetic diversity analysis of an under-domesticated orphan crop, white fonio (Digitaria exilis).</title>
        <authorList>
            <person name="Bennetzen J.L."/>
            <person name="Chen S."/>
            <person name="Ma X."/>
            <person name="Wang X."/>
            <person name="Yssel A.E.J."/>
            <person name="Chaluvadi S.R."/>
            <person name="Johnson M."/>
            <person name="Gangashetty P."/>
            <person name="Hamidou F."/>
            <person name="Sanogo M.D."/>
            <person name="Zwaenepoel A."/>
            <person name="Wallace J."/>
            <person name="Van De Peer Y."/>
            <person name="Van Deynze A."/>
        </authorList>
    </citation>
    <scope>NUCLEOTIDE SEQUENCE</scope>
    <source>
        <tissue evidence="5">Leaves</tissue>
    </source>
</reference>
<dbReference type="PANTHER" id="PTHR11926:SF1359">
    <property type="entry name" value="GLYCOSYLTRANSFERASE"/>
    <property type="match status" value="1"/>
</dbReference>
<dbReference type="Gene3D" id="3.40.50.2000">
    <property type="entry name" value="Glycogen Phosphorylase B"/>
    <property type="match status" value="2"/>
</dbReference>
<dbReference type="FunFam" id="3.40.50.2000:FF:000027">
    <property type="entry name" value="Glycosyltransferase"/>
    <property type="match status" value="1"/>
</dbReference>
<accession>A0A835BPA6</accession>
<organism evidence="5 6">
    <name type="scientific">Digitaria exilis</name>
    <dbReference type="NCBI Taxonomy" id="1010633"/>
    <lineage>
        <taxon>Eukaryota</taxon>
        <taxon>Viridiplantae</taxon>
        <taxon>Streptophyta</taxon>
        <taxon>Embryophyta</taxon>
        <taxon>Tracheophyta</taxon>
        <taxon>Spermatophyta</taxon>
        <taxon>Magnoliopsida</taxon>
        <taxon>Liliopsida</taxon>
        <taxon>Poales</taxon>
        <taxon>Poaceae</taxon>
        <taxon>PACMAD clade</taxon>
        <taxon>Panicoideae</taxon>
        <taxon>Panicodae</taxon>
        <taxon>Paniceae</taxon>
        <taxon>Anthephorinae</taxon>
        <taxon>Digitaria</taxon>
    </lineage>
</organism>
<evidence type="ECO:0000256" key="3">
    <source>
        <dbReference type="RuleBase" id="RU003718"/>
    </source>
</evidence>
<sequence length="566" mass="62152">MDNFHLGSTPLAYSVRLSDEHMGTSHTAIRATQPERVVYLRRHRPSIEMGAVADDAAGKPHAVLVPMPAQGHVTPMLKLGKILHCRGFHITFVNSEFNHRRLLRSRGAHALDGLPGFRFATIPDGLPPSDKDATQDVPSLCHSTEESCLPHLRALLAELNASPDVPPVTCVVGDDVMCFTLDAAREIGVPCALFWTASACGYMGYRYYRTFIEQGIFPFKGDQQLPNTATHTRPLHAPLKGDKFAKYAEEQLTNGFLDTPVDSAPGLSKHMRLKDFPNFFRSTDPNEFMVHFAIRITEKIAGADAVILNTFDELERGALDAMRAVIPSSASIHTVGPLPLVAEQVVPRGGELDALGSNLWKEDVSCLAWLEGRRPGSVVFVNYGSVTVMTNAELVEFAWGLASSGHDFLWIIRPDLVTGDDAVLPPEFVEATKGRGLLASWCPQDAVLRHEAVGVFLTHCGWNSTLESLCGGVPMLCWPFFAEQQTNCRYKCVEWGVGMEIGHDVRREAVEEKIREAMGGEKGKEMRRRAVEWREAAERAARPGGSSYANLDKLVADVLLSGGKST</sequence>
<dbReference type="InterPro" id="IPR002213">
    <property type="entry name" value="UDP_glucos_trans"/>
</dbReference>
<evidence type="ECO:0000313" key="5">
    <source>
        <dbReference type="EMBL" id="KAF8703295.1"/>
    </source>
</evidence>
<proteinExistence type="inferred from homology"/>
<dbReference type="SUPFAM" id="SSF53756">
    <property type="entry name" value="UDP-Glycosyltransferase/glycogen phosphorylase"/>
    <property type="match status" value="1"/>
</dbReference>
<dbReference type="CDD" id="cd03784">
    <property type="entry name" value="GT1_Gtf-like"/>
    <property type="match status" value="1"/>
</dbReference>
<keyword evidence="6" id="KW-1185">Reference proteome</keyword>
<protein>
    <recommendedName>
        <fullName evidence="4">Glycosyltransferase</fullName>
        <ecNumber evidence="4">2.4.1.-</ecNumber>
    </recommendedName>
</protein>
<comment type="caution">
    <text evidence="5">The sequence shown here is derived from an EMBL/GenBank/DDBJ whole genome shotgun (WGS) entry which is preliminary data.</text>
</comment>
<dbReference type="EMBL" id="JACEFO010001778">
    <property type="protein sequence ID" value="KAF8703295.1"/>
    <property type="molecule type" value="Genomic_DNA"/>
</dbReference>
<dbReference type="PANTHER" id="PTHR11926">
    <property type="entry name" value="GLUCOSYL/GLUCURONOSYL TRANSFERASES"/>
    <property type="match status" value="1"/>
</dbReference>
<evidence type="ECO:0000313" key="6">
    <source>
        <dbReference type="Proteomes" id="UP000636709"/>
    </source>
</evidence>